<reference evidence="2 3" key="1">
    <citation type="submission" date="2020-08" db="EMBL/GenBank/DDBJ databases">
        <title>A Genomic Blueprint of the Chicken Gut Microbiome.</title>
        <authorList>
            <person name="Gilroy R."/>
            <person name="Ravi A."/>
            <person name="Getino M."/>
            <person name="Pursley I."/>
            <person name="Horton D.L."/>
            <person name="Alikhan N.-F."/>
            <person name="Baker D."/>
            <person name="Gharbi K."/>
            <person name="Hall N."/>
            <person name="Watson M."/>
            <person name="Adriaenssens E.M."/>
            <person name="Foster-Nyarko E."/>
            <person name="Jarju S."/>
            <person name="Secka A."/>
            <person name="Antonio M."/>
            <person name="Oren A."/>
            <person name="Chaudhuri R."/>
            <person name="La Ragione R.M."/>
            <person name="Hildebrand F."/>
            <person name="Pallen M.J."/>
        </authorList>
    </citation>
    <scope>NUCLEOTIDE SEQUENCE [LARGE SCALE GENOMIC DNA]</scope>
    <source>
        <strain evidence="2 3">Sa3CUN1</strain>
    </source>
</reference>
<keyword evidence="3" id="KW-1185">Reference proteome</keyword>
<name>A0ABR8Q1P1_9CLOT</name>
<accession>A0ABR8Q1P1</accession>
<protein>
    <submittedName>
        <fullName evidence="2">Heavy-metal-associated domain-containing protein</fullName>
    </submittedName>
</protein>
<feature type="domain" description="HMA" evidence="1">
    <location>
        <begin position="1"/>
        <end position="67"/>
    </location>
</feature>
<proteinExistence type="predicted"/>
<dbReference type="InterPro" id="IPR006121">
    <property type="entry name" value="HMA_dom"/>
</dbReference>
<gene>
    <name evidence="2" type="ORF">H9660_04175</name>
</gene>
<evidence type="ECO:0000259" key="1">
    <source>
        <dbReference type="PROSITE" id="PS50846"/>
    </source>
</evidence>
<dbReference type="PROSITE" id="PS50846">
    <property type="entry name" value="HMA_2"/>
    <property type="match status" value="1"/>
</dbReference>
<sequence length="67" mass="7346">MKVVLKVSNLNTNDDVISIKDVISHNEGVIACEISIAKKEVNIVYDEKATLLDNIIASIEELGYSVN</sequence>
<dbReference type="RefSeq" id="WP_191748844.1">
    <property type="nucleotide sequence ID" value="NZ_JACSQZ010000009.1"/>
</dbReference>
<dbReference type="InterPro" id="IPR036163">
    <property type="entry name" value="HMA_dom_sf"/>
</dbReference>
<evidence type="ECO:0000313" key="3">
    <source>
        <dbReference type="Proteomes" id="UP000640335"/>
    </source>
</evidence>
<dbReference type="Gene3D" id="3.30.70.100">
    <property type="match status" value="1"/>
</dbReference>
<dbReference type="SUPFAM" id="SSF55008">
    <property type="entry name" value="HMA, heavy metal-associated domain"/>
    <property type="match status" value="1"/>
</dbReference>
<organism evidence="2 3">
    <name type="scientific">Clostridium gallinarum</name>
    <dbReference type="NCBI Taxonomy" id="2762246"/>
    <lineage>
        <taxon>Bacteria</taxon>
        <taxon>Bacillati</taxon>
        <taxon>Bacillota</taxon>
        <taxon>Clostridia</taxon>
        <taxon>Eubacteriales</taxon>
        <taxon>Clostridiaceae</taxon>
        <taxon>Clostridium</taxon>
    </lineage>
</organism>
<dbReference type="Pfam" id="PF00403">
    <property type="entry name" value="HMA"/>
    <property type="match status" value="1"/>
</dbReference>
<dbReference type="EMBL" id="JACSQZ010000009">
    <property type="protein sequence ID" value="MBD7914337.1"/>
    <property type="molecule type" value="Genomic_DNA"/>
</dbReference>
<evidence type="ECO:0000313" key="2">
    <source>
        <dbReference type="EMBL" id="MBD7914337.1"/>
    </source>
</evidence>
<comment type="caution">
    <text evidence="2">The sequence shown here is derived from an EMBL/GenBank/DDBJ whole genome shotgun (WGS) entry which is preliminary data.</text>
</comment>
<dbReference type="Proteomes" id="UP000640335">
    <property type="component" value="Unassembled WGS sequence"/>
</dbReference>